<evidence type="ECO:0000313" key="3">
    <source>
        <dbReference type="EMBL" id="MEN3931478.1"/>
    </source>
</evidence>
<evidence type="ECO:0000256" key="1">
    <source>
        <dbReference type="SAM" id="Phobius"/>
    </source>
</evidence>
<name>A0ABV0BLK4_9HYPH</name>
<sequence length="118" mass="13970">MSNLFFQENSVWPFILISVIIGGWFAWMTGRAMALTWRSYLATIPCLFITTIGVRFLHFAIFQGTFLSLHYYFVDLVIAIVIGSLGYRFTRTRMMTRQYRWLYERTSPFTWRAKNSAI</sequence>
<dbReference type="RefSeq" id="WP_346337504.1">
    <property type="nucleotide sequence ID" value="NZ_JBBYXI010000003.1"/>
</dbReference>
<reference evidence="3 4" key="1">
    <citation type="submission" date="2024-04" db="EMBL/GenBank/DDBJ databases">
        <title>A novel species isolated from cricket.</title>
        <authorList>
            <person name="Wang H.-C."/>
        </authorList>
    </citation>
    <scope>NUCLEOTIDE SEQUENCE [LARGE SCALE GENOMIC DNA]</scope>
    <source>
        <strain evidence="3 4">WL0021</strain>
    </source>
</reference>
<keyword evidence="4" id="KW-1185">Reference proteome</keyword>
<gene>
    <name evidence="3" type="ORF">WJT86_10460</name>
</gene>
<proteinExistence type="predicted"/>
<feature type="transmembrane region" description="Helical" evidence="1">
    <location>
        <begin position="12"/>
        <end position="28"/>
    </location>
</feature>
<dbReference type="InterPro" id="IPR049201">
    <property type="entry name" value="DUF6867"/>
</dbReference>
<keyword evidence="1" id="KW-1133">Transmembrane helix</keyword>
<evidence type="ECO:0000259" key="2">
    <source>
        <dbReference type="Pfam" id="PF21741"/>
    </source>
</evidence>
<comment type="caution">
    <text evidence="3">The sequence shown here is derived from an EMBL/GenBank/DDBJ whole genome shotgun (WGS) entry which is preliminary data.</text>
</comment>
<keyword evidence="1" id="KW-0812">Transmembrane</keyword>
<keyword evidence="1" id="KW-0472">Membrane</keyword>
<feature type="transmembrane region" description="Helical" evidence="1">
    <location>
        <begin position="69"/>
        <end position="90"/>
    </location>
</feature>
<dbReference type="EMBL" id="JBBYXI010000003">
    <property type="protein sequence ID" value="MEN3931478.1"/>
    <property type="molecule type" value="Genomic_DNA"/>
</dbReference>
<feature type="domain" description="DUF6867" evidence="2">
    <location>
        <begin position="10"/>
        <end position="114"/>
    </location>
</feature>
<feature type="transmembrane region" description="Helical" evidence="1">
    <location>
        <begin position="40"/>
        <end position="63"/>
    </location>
</feature>
<organism evidence="3 4">
    <name type="scientific">Hohaiivirga grylli</name>
    <dbReference type="NCBI Taxonomy" id="3133970"/>
    <lineage>
        <taxon>Bacteria</taxon>
        <taxon>Pseudomonadati</taxon>
        <taxon>Pseudomonadota</taxon>
        <taxon>Alphaproteobacteria</taxon>
        <taxon>Hyphomicrobiales</taxon>
        <taxon>Methylobacteriaceae</taxon>
        <taxon>Hohaiivirga</taxon>
    </lineage>
</organism>
<dbReference type="Proteomes" id="UP001418637">
    <property type="component" value="Unassembled WGS sequence"/>
</dbReference>
<dbReference type="Pfam" id="PF21741">
    <property type="entry name" value="DUF6867"/>
    <property type="match status" value="1"/>
</dbReference>
<accession>A0ABV0BLK4</accession>
<evidence type="ECO:0000313" key="4">
    <source>
        <dbReference type="Proteomes" id="UP001418637"/>
    </source>
</evidence>
<protein>
    <submittedName>
        <fullName evidence="3">DUF6867 family protein</fullName>
    </submittedName>
</protein>